<dbReference type="RefSeq" id="WP_046550186.1">
    <property type="nucleotide sequence ID" value="NZ_CP011308.1"/>
</dbReference>
<dbReference type="AlphaFoldDB" id="A0A7U4LZG3"/>
<proteinExistence type="predicted"/>
<protein>
    <submittedName>
        <fullName evidence="1">Uncharacterized protein</fullName>
    </submittedName>
</protein>
<keyword evidence="2" id="KW-1185">Reference proteome</keyword>
<evidence type="ECO:0000313" key="1">
    <source>
        <dbReference type="EMBL" id="AKF24078.1"/>
    </source>
</evidence>
<dbReference type="OrthoDB" id="8885130at2"/>
<reference evidence="2" key="2">
    <citation type="journal article" date="2017" name="Stand. Genomic Sci.">
        <title>Complete genome sequence of the sulfur-oxidizing chemolithoautotrophic Sulfurovum lithotrophicum 42BKTT.</title>
        <authorList>
            <person name="Jeon W."/>
            <person name="Priscilla L."/>
            <person name="Park G."/>
            <person name="Lee H."/>
            <person name="Lee N."/>
            <person name="Lee D."/>
            <person name="Kwon H."/>
            <person name="Ahn I."/>
            <person name="Lee C."/>
            <person name="Lee H."/>
            <person name="Ahn J."/>
        </authorList>
    </citation>
    <scope>NUCLEOTIDE SEQUENCE [LARGE SCALE GENOMIC DNA]</scope>
    <source>
        <strain evidence="2">ATCC BAA-797 / 42BKT</strain>
    </source>
</reference>
<gene>
    <name evidence="1" type="ORF">YH65_00630</name>
</gene>
<reference evidence="1 2" key="1">
    <citation type="submission" date="2015-04" db="EMBL/GenBank/DDBJ databases">
        <title>Complete genome sequence of Sulfurovum lithotrophicum ATCC BAA-797T.</title>
        <authorList>
            <person name="Ahn J."/>
            <person name="Park G."/>
            <person name="Jeon W."/>
            <person name="Jang Y."/>
            <person name="Jang M."/>
            <person name="Lee H."/>
            <person name="Lee H."/>
        </authorList>
    </citation>
    <scope>NUCLEOTIDE SEQUENCE [LARGE SCALE GENOMIC DNA]</scope>
    <source>
        <strain evidence="2">ATCC BAA-797 / 42BKT</strain>
    </source>
</reference>
<evidence type="ECO:0000313" key="2">
    <source>
        <dbReference type="Proteomes" id="UP000034444"/>
    </source>
</evidence>
<dbReference type="EMBL" id="CP011308">
    <property type="protein sequence ID" value="AKF24078.1"/>
    <property type="molecule type" value="Genomic_DNA"/>
</dbReference>
<name>A0A7U4LZG3_9BACT</name>
<organism evidence="1 2">
    <name type="scientific">Sulfurovum lithotrophicum</name>
    <dbReference type="NCBI Taxonomy" id="206403"/>
    <lineage>
        <taxon>Bacteria</taxon>
        <taxon>Pseudomonadati</taxon>
        <taxon>Campylobacterota</taxon>
        <taxon>Epsilonproteobacteria</taxon>
        <taxon>Campylobacterales</taxon>
        <taxon>Sulfurovaceae</taxon>
        <taxon>Sulfurovum</taxon>
    </lineage>
</organism>
<sequence>MKNSSLLLLICISLAGAEEAPSLENYTMHQKISYEKISISDEEDMGLVGLGILFDLNEYWYGGVGLYGAVEGERGGFFTVGAESGLRYTPIKDFQLKSGLFLGAGGGGSAPQGGGLMLRPYIEGSYRSENFIFGLGVSHVNFPNGDIESTQLYVSAEVLTNGSYVKGHHFSNSALSALDNDLFGMREMEASFVVAHYVPSSDSLNVGGTTNTDPFTLAGIELDSFHSKSMYHFIQLSGAGGGQADGYMEVFGGLGYRYQLGALPLYFDAQGALGASGGGKVDTGGGLVYKVQAGLDARLTEHLTLGIKGGMVDAFNGTFKATAYSANIGYETAIMDHMPKSNDGYSVQPGAWIFRMIHKSHLNSDKLFKNAEKNGQVDLLGFAIDRYMNENCYLTGQTFWAYNGDAGGYAEGIMGVGYHSDPHGKFSLYAEALGGVGGGGGIDIGGGAFGSLGGGIVYHFDRAWEGQLGGSYVRSRNGTLSTYDIVFGVNYKFSLLEKK</sequence>
<accession>A0A7U4LZG3</accession>
<dbReference type="Proteomes" id="UP000034444">
    <property type="component" value="Chromosome"/>
</dbReference>
<dbReference type="KEGG" id="slh:YH65_00630"/>